<dbReference type="EMBL" id="JAIOIU010000165">
    <property type="protein sequence ID" value="MBZ0161024.1"/>
    <property type="molecule type" value="Genomic_DNA"/>
</dbReference>
<evidence type="ECO:0000256" key="1">
    <source>
        <dbReference type="ARBA" id="ARBA00022814"/>
    </source>
</evidence>
<dbReference type="Pfam" id="PF02357">
    <property type="entry name" value="NusG"/>
    <property type="match status" value="1"/>
</dbReference>
<gene>
    <name evidence="5" type="ORF">K8G79_12985</name>
</gene>
<accession>A0AAJ1EUB1</accession>
<dbReference type="InterPro" id="IPR036735">
    <property type="entry name" value="NGN_dom_sf"/>
</dbReference>
<name>A0AAJ1EUB1_9BACT</name>
<reference evidence="5 6" key="1">
    <citation type="journal article" date="2021" name="bioRxiv">
        <title>Unraveling nitrogen, sulfur and carbon metabolic pathways and microbial community transcriptional responses to substrate deprivation and toxicity stresses in a bioreactor mimicking anoxic brackish coastal sediment conditions.</title>
        <authorList>
            <person name="Martins P.D."/>
            <person name="Echeveste M.J."/>
            <person name="Arshad A."/>
            <person name="Kurth J."/>
            <person name="Ouboter H."/>
            <person name="Jetten M.S.M."/>
            <person name="Welte C.U."/>
        </authorList>
    </citation>
    <scope>NUCLEOTIDE SEQUENCE [LARGE SCALE GENOMIC DNA]</scope>
    <source>
        <strain evidence="5">MAG_38</strain>
    </source>
</reference>
<organism evidence="5 6">
    <name type="scientific">Candidatus Methylomirabilis tolerans</name>
    <dbReference type="NCBI Taxonomy" id="3123416"/>
    <lineage>
        <taxon>Bacteria</taxon>
        <taxon>Candidatus Methylomirabilota</taxon>
        <taxon>Candidatus Methylomirabilia</taxon>
        <taxon>Candidatus Methylomirabilales</taxon>
        <taxon>Candidatus Methylomirabilaceae</taxon>
        <taxon>Candidatus Methylomirabilis</taxon>
    </lineage>
</organism>
<keyword evidence="1" id="KW-0889">Transcription antitermination</keyword>
<evidence type="ECO:0000313" key="6">
    <source>
        <dbReference type="Proteomes" id="UP001197609"/>
    </source>
</evidence>
<protein>
    <recommendedName>
        <fullName evidence="4">NusG-like N-terminal domain-containing protein</fullName>
    </recommendedName>
</protein>
<dbReference type="Proteomes" id="UP001197609">
    <property type="component" value="Unassembled WGS sequence"/>
</dbReference>
<feature type="domain" description="NusG-like N-terminal" evidence="4">
    <location>
        <begin position="6"/>
        <end position="96"/>
    </location>
</feature>
<dbReference type="GO" id="GO:0031564">
    <property type="term" value="P:transcription antitermination"/>
    <property type="evidence" value="ECO:0007669"/>
    <property type="project" value="UniProtKB-KW"/>
</dbReference>
<dbReference type="GO" id="GO:0006354">
    <property type="term" value="P:DNA-templated transcription elongation"/>
    <property type="evidence" value="ECO:0007669"/>
    <property type="project" value="InterPro"/>
</dbReference>
<dbReference type="InterPro" id="IPR006645">
    <property type="entry name" value="NGN-like_dom"/>
</dbReference>
<dbReference type="SUPFAM" id="SSF82679">
    <property type="entry name" value="N-utilization substance G protein NusG, N-terminal domain"/>
    <property type="match status" value="1"/>
</dbReference>
<sequence length="165" mass="18557">MVTVSKWYALRTRSRHEKRVWAQIDRQGIEAFLPLVGRRSRWKDRTVQVQFPLFPGYCFAHFAWQDRLRILTAPGVVEVLGADGCGVPIAEAEIEGVRRLVTSTLPVDPYPFLEPGMAVEVRRGPLLGLRGFLIRKAPRARLVIAVSLIRQGASVEIDTDDVVPV</sequence>
<dbReference type="AlphaFoldDB" id="A0AAJ1EUB1"/>
<dbReference type="Gene3D" id="3.30.70.940">
    <property type="entry name" value="NusG, N-terminal domain"/>
    <property type="match status" value="1"/>
</dbReference>
<proteinExistence type="predicted"/>
<comment type="caution">
    <text evidence="5">The sequence shown here is derived from an EMBL/GenBank/DDBJ whole genome shotgun (WGS) entry which is preliminary data.</text>
</comment>
<dbReference type="PANTHER" id="PTHR30265">
    <property type="entry name" value="RHO-INTERACTING TRANSCRIPTION TERMINATION FACTOR NUSG"/>
    <property type="match status" value="1"/>
</dbReference>
<keyword evidence="2" id="KW-0805">Transcription regulation</keyword>
<evidence type="ECO:0000313" key="5">
    <source>
        <dbReference type="EMBL" id="MBZ0161024.1"/>
    </source>
</evidence>
<keyword evidence="3" id="KW-0804">Transcription</keyword>
<dbReference type="InterPro" id="IPR043425">
    <property type="entry name" value="NusG-like"/>
</dbReference>
<evidence type="ECO:0000256" key="2">
    <source>
        <dbReference type="ARBA" id="ARBA00023015"/>
    </source>
</evidence>
<evidence type="ECO:0000259" key="4">
    <source>
        <dbReference type="Pfam" id="PF02357"/>
    </source>
</evidence>
<evidence type="ECO:0000256" key="3">
    <source>
        <dbReference type="ARBA" id="ARBA00023163"/>
    </source>
</evidence>
<dbReference type="PANTHER" id="PTHR30265:SF4">
    <property type="entry name" value="KOW MOTIF FAMILY PROTEIN, EXPRESSED"/>
    <property type="match status" value="1"/>
</dbReference>